<dbReference type="RefSeq" id="WP_173178369.1">
    <property type="nucleotide sequence ID" value="NZ_AP023189.1"/>
</dbReference>
<feature type="signal peptide" evidence="1">
    <location>
        <begin position="1"/>
        <end position="18"/>
    </location>
</feature>
<evidence type="ECO:0000313" key="3">
    <source>
        <dbReference type="EMBL" id="GJN55683.1"/>
    </source>
</evidence>
<dbReference type="EMBL" id="AP023189">
    <property type="protein sequence ID" value="BCG24148.1"/>
    <property type="molecule type" value="Genomic_DNA"/>
</dbReference>
<dbReference type="Proteomes" id="UP001054892">
    <property type="component" value="Unassembled WGS sequence"/>
</dbReference>
<accession>A0A6J4E3V8</accession>
<proteinExistence type="predicted"/>
<reference evidence="2 4" key="1">
    <citation type="submission" date="2020-05" db="EMBL/GenBank/DDBJ databases">
        <title>Characterization of novel class B3 metallo-beta-lactamase from novel Pseudomonas species.</title>
        <authorList>
            <person name="Yamada K."/>
            <person name="Aoki K."/>
            <person name="Ishii Y."/>
        </authorList>
    </citation>
    <scope>NUCLEOTIDE SEQUENCE [LARGE SCALE GENOMIC DNA]</scope>
    <source>
        <strain evidence="2 4">TUM18999</strain>
        <strain evidence="3 5">TUM20286</strain>
    </source>
</reference>
<protein>
    <submittedName>
        <fullName evidence="2">Uncharacterized protein</fullName>
    </submittedName>
</protein>
<keyword evidence="1" id="KW-0732">Signal</keyword>
<keyword evidence="5" id="KW-1185">Reference proteome</keyword>
<dbReference type="KEGG" id="ptw:TUM18999_23390"/>
<gene>
    <name evidence="2" type="ORF">TUM18999_23390</name>
    <name evidence="3" type="ORF">TUM20286_54350</name>
</gene>
<feature type="chain" id="PRO_5026859375" evidence="1">
    <location>
        <begin position="19"/>
        <end position="114"/>
    </location>
</feature>
<name>A0A6J4E3V8_9PSED</name>
<evidence type="ECO:0000313" key="4">
    <source>
        <dbReference type="Proteomes" id="UP000509383"/>
    </source>
</evidence>
<evidence type="ECO:0000313" key="5">
    <source>
        <dbReference type="Proteomes" id="UP001054892"/>
    </source>
</evidence>
<sequence>MRPALALPLLLVAGPLPAATLDTPGYRVEIIEQCDEGTVGCDNVLYRGTSKKSGNTLELKGRQLMRLCADGITPCHSLGYEFNNGDTHYFVGEDGRLSVTRGDRTLVDQQGEWR</sequence>
<dbReference type="EMBL" id="BQKM01000020">
    <property type="protein sequence ID" value="GJN55683.1"/>
    <property type="molecule type" value="Genomic_DNA"/>
</dbReference>
<dbReference type="AlphaFoldDB" id="A0A6J4E3V8"/>
<evidence type="ECO:0000256" key="1">
    <source>
        <dbReference type="SAM" id="SignalP"/>
    </source>
</evidence>
<evidence type="ECO:0000313" key="2">
    <source>
        <dbReference type="EMBL" id="BCG24148.1"/>
    </source>
</evidence>
<organism evidence="2 4">
    <name type="scientific">Pseudomonas tohonis</name>
    <dbReference type="NCBI Taxonomy" id="2725477"/>
    <lineage>
        <taxon>Bacteria</taxon>
        <taxon>Pseudomonadati</taxon>
        <taxon>Pseudomonadota</taxon>
        <taxon>Gammaproteobacteria</taxon>
        <taxon>Pseudomonadales</taxon>
        <taxon>Pseudomonadaceae</taxon>
        <taxon>Pseudomonas</taxon>
    </lineage>
</organism>
<dbReference type="Proteomes" id="UP000509383">
    <property type="component" value="Chromosome"/>
</dbReference>